<evidence type="ECO:0000259" key="2">
    <source>
        <dbReference type="PROSITE" id="PS50112"/>
    </source>
</evidence>
<evidence type="ECO:0000259" key="3">
    <source>
        <dbReference type="PROSITE" id="PS50113"/>
    </source>
</evidence>
<dbReference type="InterPro" id="IPR052016">
    <property type="entry name" value="Bact_Sigma-Reg"/>
</dbReference>
<name>A0A316A6U6_9ACTN</name>
<dbReference type="InterPro" id="IPR035965">
    <property type="entry name" value="PAS-like_dom_sf"/>
</dbReference>
<dbReference type="EMBL" id="QGDQ01000018">
    <property type="protein sequence ID" value="PWJ52700.1"/>
    <property type="molecule type" value="Genomic_DNA"/>
</dbReference>
<dbReference type="Gene3D" id="3.30.450.40">
    <property type="match status" value="2"/>
</dbReference>
<dbReference type="InterPro" id="IPR029016">
    <property type="entry name" value="GAF-like_dom_sf"/>
</dbReference>
<evidence type="ECO:0000313" key="5">
    <source>
        <dbReference type="EMBL" id="PWJ52700.1"/>
    </source>
</evidence>
<feature type="domain" description="PAC" evidence="3">
    <location>
        <begin position="233"/>
        <end position="285"/>
    </location>
</feature>
<dbReference type="Pfam" id="PF08447">
    <property type="entry name" value="PAS_3"/>
    <property type="match status" value="1"/>
</dbReference>
<dbReference type="InterPro" id="IPR036457">
    <property type="entry name" value="PPM-type-like_dom_sf"/>
</dbReference>
<dbReference type="PANTHER" id="PTHR43156:SF2">
    <property type="entry name" value="STAGE II SPORULATION PROTEIN E"/>
    <property type="match status" value="1"/>
</dbReference>
<dbReference type="Pfam" id="PF08448">
    <property type="entry name" value="PAS_4"/>
    <property type="match status" value="1"/>
</dbReference>
<dbReference type="Pfam" id="PF01590">
    <property type="entry name" value="GAF"/>
    <property type="match status" value="2"/>
</dbReference>
<reference evidence="5 6" key="1">
    <citation type="submission" date="2018-03" db="EMBL/GenBank/DDBJ databases">
        <title>Genomic Encyclopedia of Archaeal and Bacterial Type Strains, Phase II (KMG-II): from individual species to whole genera.</title>
        <authorList>
            <person name="Goeker M."/>
        </authorList>
    </citation>
    <scope>NUCLEOTIDE SEQUENCE [LARGE SCALE GENOMIC DNA]</scope>
    <source>
        <strain evidence="5 6">DSM 44889</strain>
    </source>
</reference>
<dbReference type="InterPro" id="IPR013656">
    <property type="entry name" value="PAS_4"/>
</dbReference>
<evidence type="ECO:0000313" key="6">
    <source>
        <dbReference type="Proteomes" id="UP000245469"/>
    </source>
</evidence>
<dbReference type="Gene3D" id="3.30.450.20">
    <property type="entry name" value="PAS domain"/>
    <property type="match status" value="2"/>
</dbReference>
<feature type="domain" description="PAS" evidence="2">
    <location>
        <begin position="158"/>
        <end position="230"/>
    </location>
</feature>
<dbReference type="GO" id="GO:0016791">
    <property type="term" value="F:phosphatase activity"/>
    <property type="evidence" value="ECO:0007669"/>
    <property type="project" value="TreeGrafter"/>
</dbReference>
<dbReference type="SMART" id="SM00331">
    <property type="entry name" value="PP2C_SIG"/>
    <property type="match status" value="1"/>
</dbReference>
<dbReference type="RefSeq" id="WP_170131524.1">
    <property type="nucleotide sequence ID" value="NZ_QGDQ01000018.1"/>
</dbReference>
<evidence type="ECO:0000256" key="1">
    <source>
        <dbReference type="ARBA" id="ARBA00022801"/>
    </source>
</evidence>
<dbReference type="SUPFAM" id="SSF55785">
    <property type="entry name" value="PYP-like sensor domain (PAS domain)"/>
    <property type="match status" value="2"/>
</dbReference>
<dbReference type="SUPFAM" id="SSF81606">
    <property type="entry name" value="PP2C-like"/>
    <property type="match status" value="1"/>
</dbReference>
<gene>
    <name evidence="5" type="ORF">BXY45_11871</name>
</gene>
<dbReference type="PROSITE" id="PS51746">
    <property type="entry name" value="PPM_2"/>
    <property type="match status" value="1"/>
</dbReference>
<accession>A0A316A6U6</accession>
<dbReference type="SUPFAM" id="SSF55781">
    <property type="entry name" value="GAF domain-like"/>
    <property type="match status" value="2"/>
</dbReference>
<dbReference type="SMART" id="SM00065">
    <property type="entry name" value="GAF"/>
    <property type="match status" value="2"/>
</dbReference>
<dbReference type="InterPro" id="IPR000700">
    <property type="entry name" value="PAS-assoc_C"/>
</dbReference>
<proteinExistence type="predicted"/>
<dbReference type="Gene3D" id="3.60.40.10">
    <property type="entry name" value="PPM-type phosphatase domain"/>
    <property type="match status" value="1"/>
</dbReference>
<dbReference type="InterPro" id="IPR001610">
    <property type="entry name" value="PAC"/>
</dbReference>
<dbReference type="AlphaFoldDB" id="A0A316A6U6"/>
<sequence>MEGTADEGVAGGETGLDRLAKLTARLVGAPWAQVSLAQGDVHRVVATGGAPEGRASRRLDRAAETLCEITLTEGRPVVVEDTTTDPRTAQRPAVTSGLVGSYLGVPLVQDGRTTGVLCAYGPTPRPWDKHDVEVLEHLAASAVAELDMERIVADVTRSRLRVELAVDAAGVGSFVWDLASGELEWDDRLLEIFGIERADFGGTITAFNASLHPDDLERVTAALERSIATCGEFRAEYRVQRPGGGVRWVQARGRTLCDPTGRATRVVGAAYDTTEVHEGEARVARVLESMSAAFYSLDRDFRFTYVNAEAERLLGRPRSELLGGVLWDLFPATLSSAFESGYRSAMDSGQPATFEAHYPPPLDGWYEVRVWPVPDGLSVYFLEITERRRAQERADAAVARLALIARTTEQLTEVLDGRTAVARLASLVVPQLADWSLVSLVDDGGPLRDVGWAHVDPACTALVEQYATQRSRGLHPTAPLLRALATGEPQGIPSEAAATLRDVLGDDDARRLLTQLAPQACWVFPLSSHGRTFGALSLFWGAQRPAPGPDDLALAREVAARAGTALENARLYERQRDLAEELQRSLLTAPPRPDHLEVAVRYLPAGFAAQVGGDWYDAFVQADGGTVVVIGDVVGHDTAAAAAMGQLRGLLRGIAYTTGAGPADVLQRLDAAIPGLLISTTATAAVVRLEQTASDRARGITALRWSSAGHPPPFVLHPNGSVVALEVDDPDLLLGIDPASTRQERVEEVGRGTTVVLYSDGLVERRGQSLDVGLARLRAVLAELGHLPLQKLCDALLSRLVSERPEDDVALVAVRLLP</sequence>
<dbReference type="InterPro" id="IPR000014">
    <property type="entry name" value="PAS"/>
</dbReference>
<protein>
    <submittedName>
        <fullName evidence="5">PAS domain S-box-containing protein</fullName>
    </submittedName>
</protein>
<dbReference type="NCBIfam" id="TIGR00229">
    <property type="entry name" value="sensory_box"/>
    <property type="match status" value="2"/>
</dbReference>
<dbReference type="Pfam" id="PF07228">
    <property type="entry name" value="SpoIIE"/>
    <property type="match status" value="1"/>
</dbReference>
<dbReference type="PROSITE" id="PS50113">
    <property type="entry name" value="PAC"/>
    <property type="match status" value="1"/>
</dbReference>
<dbReference type="CDD" id="cd00130">
    <property type="entry name" value="PAS"/>
    <property type="match status" value="2"/>
</dbReference>
<feature type="domain" description="PAS" evidence="2">
    <location>
        <begin position="279"/>
        <end position="349"/>
    </location>
</feature>
<dbReference type="SMART" id="SM00091">
    <property type="entry name" value="PAS"/>
    <property type="match status" value="2"/>
</dbReference>
<dbReference type="Gene3D" id="2.10.70.100">
    <property type="match status" value="1"/>
</dbReference>
<evidence type="ECO:0000259" key="4">
    <source>
        <dbReference type="PROSITE" id="PS51746"/>
    </source>
</evidence>
<comment type="caution">
    <text evidence="5">The sequence shown here is derived from an EMBL/GenBank/DDBJ whole genome shotgun (WGS) entry which is preliminary data.</text>
</comment>
<dbReference type="Proteomes" id="UP000245469">
    <property type="component" value="Unassembled WGS sequence"/>
</dbReference>
<keyword evidence="6" id="KW-1185">Reference proteome</keyword>
<keyword evidence="1" id="KW-0378">Hydrolase</keyword>
<dbReference type="InterPro" id="IPR001932">
    <property type="entry name" value="PPM-type_phosphatase-like_dom"/>
</dbReference>
<dbReference type="InterPro" id="IPR003018">
    <property type="entry name" value="GAF"/>
</dbReference>
<organism evidence="5 6">
    <name type="scientific">Quadrisphaera granulorum</name>
    <dbReference type="NCBI Taxonomy" id="317664"/>
    <lineage>
        <taxon>Bacteria</taxon>
        <taxon>Bacillati</taxon>
        <taxon>Actinomycetota</taxon>
        <taxon>Actinomycetes</taxon>
        <taxon>Kineosporiales</taxon>
        <taxon>Kineosporiaceae</taxon>
        <taxon>Quadrisphaera</taxon>
    </lineage>
</organism>
<feature type="domain" description="PPM-type phosphatase" evidence="4">
    <location>
        <begin position="597"/>
        <end position="816"/>
    </location>
</feature>
<dbReference type="PROSITE" id="PS50112">
    <property type="entry name" value="PAS"/>
    <property type="match status" value="2"/>
</dbReference>
<dbReference type="InterPro" id="IPR013655">
    <property type="entry name" value="PAS_fold_3"/>
</dbReference>
<dbReference type="PANTHER" id="PTHR43156">
    <property type="entry name" value="STAGE II SPORULATION PROTEIN E-RELATED"/>
    <property type="match status" value="1"/>
</dbReference>
<dbReference type="SMART" id="SM00086">
    <property type="entry name" value="PAC"/>
    <property type="match status" value="1"/>
</dbReference>